<reference evidence="1" key="1">
    <citation type="submission" date="2021-01" db="EMBL/GenBank/DDBJ databases">
        <title>Adiantum capillus-veneris genome.</title>
        <authorList>
            <person name="Fang Y."/>
            <person name="Liao Q."/>
        </authorList>
    </citation>
    <scope>NUCLEOTIDE SEQUENCE</scope>
    <source>
        <strain evidence="1">H3</strain>
        <tissue evidence="1">Leaf</tissue>
    </source>
</reference>
<protein>
    <submittedName>
        <fullName evidence="1">Uncharacterized protein</fullName>
    </submittedName>
</protein>
<keyword evidence="2" id="KW-1185">Reference proteome</keyword>
<name>A0A9D4UK48_ADICA</name>
<evidence type="ECO:0000313" key="2">
    <source>
        <dbReference type="Proteomes" id="UP000886520"/>
    </source>
</evidence>
<dbReference type="EMBL" id="JABFUD020000016">
    <property type="protein sequence ID" value="KAI5068883.1"/>
    <property type="molecule type" value="Genomic_DNA"/>
</dbReference>
<gene>
    <name evidence="1" type="ORF">GOP47_0017228</name>
</gene>
<accession>A0A9D4UK48</accession>
<dbReference type="Proteomes" id="UP000886520">
    <property type="component" value="Chromosome 16"/>
</dbReference>
<dbReference type="AlphaFoldDB" id="A0A9D4UK48"/>
<sequence length="104" mass="12113">MAFKPYFNSFARKLQGGKEMTHSLERHAVRSSLLPYGKAYFHSALLMTKITSQFLCMFGEEYKMAVCLASCREFWKYLRWASSNTPLLLTKTLFYSSFPKKDVC</sequence>
<comment type="caution">
    <text evidence="1">The sequence shown here is derived from an EMBL/GenBank/DDBJ whole genome shotgun (WGS) entry which is preliminary data.</text>
</comment>
<evidence type="ECO:0000313" key="1">
    <source>
        <dbReference type="EMBL" id="KAI5068883.1"/>
    </source>
</evidence>
<proteinExistence type="predicted"/>
<organism evidence="1 2">
    <name type="scientific">Adiantum capillus-veneris</name>
    <name type="common">Maidenhair fern</name>
    <dbReference type="NCBI Taxonomy" id="13818"/>
    <lineage>
        <taxon>Eukaryota</taxon>
        <taxon>Viridiplantae</taxon>
        <taxon>Streptophyta</taxon>
        <taxon>Embryophyta</taxon>
        <taxon>Tracheophyta</taxon>
        <taxon>Polypodiopsida</taxon>
        <taxon>Polypodiidae</taxon>
        <taxon>Polypodiales</taxon>
        <taxon>Pteridineae</taxon>
        <taxon>Pteridaceae</taxon>
        <taxon>Vittarioideae</taxon>
        <taxon>Adiantum</taxon>
    </lineage>
</organism>